<dbReference type="InterPro" id="IPR039779">
    <property type="entry name" value="RFX-like"/>
</dbReference>
<evidence type="ECO:0000313" key="2">
    <source>
        <dbReference type="EMBL" id="RPA86145.1"/>
    </source>
</evidence>
<accession>A0A3N4IJ28</accession>
<keyword evidence="3" id="KW-1185">Reference proteome</keyword>
<gene>
    <name evidence="2" type="ORF">BJ508DRAFT_411336</name>
</gene>
<organism evidence="2 3">
    <name type="scientific">Ascobolus immersus RN42</name>
    <dbReference type="NCBI Taxonomy" id="1160509"/>
    <lineage>
        <taxon>Eukaryota</taxon>
        <taxon>Fungi</taxon>
        <taxon>Dikarya</taxon>
        <taxon>Ascomycota</taxon>
        <taxon>Pezizomycotina</taxon>
        <taxon>Pezizomycetes</taxon>
        <taxon>Pezizales</taxon>
        <taxon>Ascobolaceae</taxon>
        <taxon>Ascobolus</taxon>
    </lineage>
</organism>
<dbReference type="GO" id="GO:0000981">
    <property type="term" value="F:DNA-binding transcription factor activity, RNA polymerase II-specific"/>
    <property type="evidence" value="ECO:0007669"/>
    <property type="project" value="TreeGrafter"/>
</dbReference>
<reference evidence="2 3" key="1">
    <citation type="journal article" date="2018" name="Nat. Ecol. Evol.">
        <title>Pezizomycetes genomes reveal the molecular basis of ectomycorrhizal truffle lifestyle.</title>
        <authorList>
            <person name="Murat C."/>
            <person name="Payen T."/>
            <person name="Noel B."/>
            <person name="Kuo A."/>
            <person name="Morin E."/>
            <person name="Chen J."/>
            <person name="Kohler A."/>
            <person name="Krizsan K."/>
            <person name="Balestrini R."/>
            <person name="Da Silva C."/>
            <person name="Montanini B."/>
            <person name="Hainaut M."/>
            <person name="Levati E."/>
            <person name="Barry K.W."/>
            <person name="Belfiori B."/>
            <person name="Cichocki N."/>
            <person name="Clum A."/>
            <person name="Dockter R.B."/>
            <person name="Fauchery L."/>
            <person name="Guy J."/>
            <person name="Iotti M."/>
            <person name="Le Tacon F."/>
            <person name="Lindquist E.A."/>
            <person name="Lipzen A."/>
            <person name="Malagnac F."/>
            <person name="Mello A."/>
            <person name="Molinier V."/>
            <person name="Miyauchi S."/>
            <person name="Poulain J."/>
            <person name="Riccioni C."/>
            <person name="Rubini A."/>
            <person name="Sitrit Y."/>
            <person name="Splivallo R."/>
            <person name="Traeger S."/>
            <person name="Wang M."/>
            <person name="Zifcakova L."/>
            <person name="Wipf D."/>
            <person name="Zambonelli A."/>
            <person name="Paolocci F."/>
            <person name="Nowrousian M."/>
            <person name="Ottonello S."/>
            <person name="Baldrian P."/>
            <person name="Spatafora J.W."/>
            <person name="Henrissat B."/>
            <person name="Nagy L.G."/>
            <person name="Aury J.M."/>
            <person name="Wincker P."/>
            <person name="Grigoriev I.V."/>
            <person name="Bonfante P."/>
            <person name="Martin F.M."/>
        </authorList>
    </citation>
    <scope>NUCLEOTIDE SEQUENCE [LARGE SCALE GENOMIC DNA]</scope>
    <source>
        <strain evidence="2 3">RN42</strain>
    </source>
</reference>
<dbReference type="InterPro" id="IPR057321">
    <property type="entry name" value="RFX1-4/6/8-like_BCD"/>
</dbReference>
<dbReference type="GO" id="GO:0000978">
    <property type="term" value="F:RNA polymerase II cis-regulatory region sequence-specific DNA binding"/>
    <property type="evidence" value="ECO:0007669"/>
    <property type="project" value="TreeGrafter"/>
</dbReference>
<evidence type="ECO:0000313" key="3">
    <source>
        <dbReference type="Proteomes" id="UP000275078"/>
    </source>
</evidence>
<sequence>MATTNSKSLSYVSNVHEFLQSEIYFDQTVHDEDNGLILPHIEDFAPSLSDADVLANLTAIYRSHSTSLIECIRFMKLKQFFHLISTFQGSLTAPVHKLFTDPCMARWVYQSDWETYKHILRLLSPLSSEAAPTSVLVALRHLADILPKTIQDNFNNVPFKILEAKLKPVKVFCNLIDRLLRVNEAAHAAGRILSHKPDRDLMRDDWKKYVKPQPIVERELACGSPLAKTILEVEIRELLNESTVAGDETTLEKWTKFLTRLPSRFPGVSARAFLYSMGAVESAALRDMTMNGGDSFGGWWVVRCWVDEFLRWQAERGGFMQHVDNTVRFNKLNSSSSSDDGNIIDDSGVSLHDHDNHLSNSGNVEMV</sequence>
<proteinExistence type="predicted"/>
<dbReference type="Pfam" id="PF25340">
    <property type="entry name" value="BCD_RFX"/>
    <property type="match status" value="1"/>
</dbReference>
<dbReference type="STRING" id="1160509.A0A3N4IJ28"/>
<dbReference type="AlphaFoldDB" id="A0A3N4IJ28"/>
<name>A0A3N4IJ28_ASCIM</name>
<dbReference type="EMBL" id="ML119650">
    <property type="protein sequence ID" value="RPA86145.1"/>
    <property type="molecule type" value="Genomic_DNA"/>
</dbReference>
<protein>
    <recommendedName>
        <fullName evidence="1">RFX1-4/6/8-like BCD domain-containing protein</fullName>
    </recommendedName>
</protein>
<dbReference type="OrthoDB" id="10056949at2759"/>
<evidence type="ECO:0000259" key="1">
    <source>
        <dbReference type="Pfam" id="PF25340"/>
    </source>
</evidence>
<feature type="domain" description="RFX1-4/6/8-like BCD" evidence="1">
    <location>
        <begin position="58"/>
        <end position="312"/>
    </location>
</feature>
<dbReference type="PANTHER" id="PTHR12619">
    <property type="entry name" value="RFX TRANSCRIPTION FACTOR FAMILY"/>
    <property type="match status" value="1"/>
</dbReference>
<dbReference type="PANTHER" id="PTHR12619:SF5">
    <property type="entry name" value="TRANSCRIPTION FACTOR RFX4"/>
    <property type="match status" value="1"/>
</dbReference>
<dbReference type="Proteomes" id="UP000275078">
    <property type="component" value="Unassembled WGS sequence"/>
</dbReference>